<reference evidence="2" key="1">
    <citation type="submission" date="2020-09" db="EMBL/GenBank/DDBJ databases">
        <title>New species isolated from human feces.</title>
        <authorList>
            <person name="Kitahara M."/>
            <person name="Shigeno Y."/>
            <person name="Shime M."/>
            <person name="Matsumoto Y."/>
            <person name="Nakamura S."/>
            <person name="Motooka D."/>
            <person name="Fukuoka S."/>
            <person name="Nishikawa H."/>
            <person name="Benno Y."/>
        </authorList>
    </citation>
    <scope>NUCLEOTIDE SEQUENCE</scope>
    <source>
        <strain evidence="2">MM35</strain>
    </source>
</reference>
<sequence length="220" mass="24974">MSKLRLLFIKEGPAAYISHLDLLRTVQRAFPRTELEIKHSNGYHPHPIISIVLPLPVGQSSRCELLDFEVTQDTDGRGIAEKLNEGMPEGLRVLECYEAKRPVRELAVLQAEVTFEYDSGVPENAAGRLQELLSRRELIIQKRTKRKDLADVDIAPMILRTDWRAEKCALVGTVVVQAQNPGLNPQLLEKAVERYAPELTPDFTRVRRLELLDAEGKIFR</sequence>
<dbReference type="NCBIfam" id="TIGR03936">
    <property type="entry name" value="sam_1_link_chp"/>
    <property type="match status" value="1"/>
</dbReference>
<name>A0A810PP50_9FIRM</name>
<dbReference type="InterPro" id="IPR018768">
    <property type="entry name" value="DUF2344"/>
</dbReference>
<organism evidence="2 3">
    <name type="scientific">Vescimonas fastidiosa</name>
    <dbReference type="NCBI Taxonomy" id="2714353"/>
    <lineage>
        <taxon>Bacteria</taxon>
        <taxon>Bacillati</taxon>
        <taxon>Bacillota</taxon>
        <taxon>Clostridia</taxon>
        <taxon>Eubacteriales</taxon>
        <taxon>Oscillospiraceae</taxon>
        <taxon>Vescimonas</taxon>
    </lineage>
</organism>
<dbReference type="AlphaFoldDB" id="A0A810PP50"/>
<feature type="domain" description="DUF2344" evidence="1">
    <location>
        <begin position="3"/>
        <end position="180"/>
    </location>
</feature>
<accession>A0A810PP50</accession>
<evidence type="ECO:0000313" key="3">
    <source>
        <dbReference type="Proteomes" id="UP000681343"/>
    </source>
</evidence>
<evidence type="ECO:0000313" key="2">
    <source>
        <dbReference type="EMBL" id="BCK78518.1"/>
    </source>
</evidence>
<dbReference type="EMBL" id="AP023415">
    <property type="protein sequence ID" value="BCK78518.1"/>
    <property type="molecule type" value="Genomic_DNA"/>
</dbReference>
<gene>
    <name evidence="2" type="ORF">MM35RIKEN_07100</name>
</gene>
<keyword evidence="3" id="KW-1185">Reference proteome</keyword>
<dbReference type="RefSeq" id="WP_212819377.1">
    <property type="nucleotide sequence ID" value="NZ_AP023415.1"/>
</dbReference>
<dbReference type="Pfam" id="PF10105">
    <property type="entry name" value="DUF2344"/>
    <property type="match status" value="1"/>
</dbReference>
<proteinExistence type="predicted"/>
<evidence type="ECO:0000259" key="1">
    <source>
        <dbReference type="Pfam" id="PF10105"/>
    </source>
</evidence>
<dbReference type="Proteomes" id="UP000681343">
    <property type="component" value="Chromosome"/>
</dbReference>
<dbReference type="KEGG" id="vfa:MM35RIKEN_07100"/>
<protein>
    <submittedName>
        <fullName evidence="2">Radical SAM protein</fullName>
    </submittedName>
</protein>